<dbReference type="EMBL" id="QGTQ01000001">
    <property type="protein sequence ID" value="PWW08680.1"/>
    <property type="molecule type" value="Genomic_DNA"/>
</dbReference>
<keyword evidence="3" id="KW-0378">Hydrolase</keyword>
<dbReference type="PANTHER" id="PTHR34978:SF3">
    <property type="entry name" value="SLR0241 PROTEIN"/>
    <property type="match status" value="1"/>
</dbReference>
<feature type="transmembrane region" description="Helical" evidence="1">
    <location>
        <begin position="245"/>
        <end position="264"/>
    </location>
</feature>
<keyword evidence="1" id="KW-1133">Transmembrane helix</keyword>
<keyword evidence="1" id="KW-0472">Membrane</keyword>
<dbReference type="Proteomes" id="UP000246635">
    <property type="component" value="Unassembled WGS sequence"/>
</dbReference>
<dbReference type="PANTHER" id="PTHR34978">
    <property type="entry name" value="POSSIBLE SENSOR-TRANSDUCER PROTEIN BLAR"/>
    <property type="match status" value="1"/>
</dbReference>
<dbReference type="AlphaFoldDB" id="A0A2V2Z4F0"/>
<name>A0A2V2Z4F0_9BACL</name>
<evidence type="ECO:0000313" key="3">
    <source>
        <dbReference type="EMBL" id="PWW08680.1"/>
    </source>
</evidence>
<dbReference type="InterPro" id="IPR008756">
    <property type="entry name" value="Peptidase_M56"/>
</dbReference>
<dbReference type="RefSeq" id="WP_110042194.1">
    <property type="nucleotide sequence ID" value="NZ_CP054613.1"/>
</dbReference>
<reference evidence="3 4" key="1">
    <citation type="submission" date="2018-05" db="EMBL/GenBank/DDBJ databases">
        <title>Genomic Encyclopedia of Type Strains, Phase III (KMG-III): the genomes of soil and plant-associated and newly described type strains.</title>
        <authorList>
            <person name="Whitman W."/>
        </authorList>
    </citation>
    <scope>NUCLEOTIDE SEQUENCE [LARGE SCALE GENOMIC DNA]</scope>
    <source>
        <strain evidence="3 4">CECT 5696</strain>
    </source>
</reference>
<accession>A0A2V2Z4F0</accession>
<dbReference type="Gene3D" id="3.30.2010.10">
    <property type="entry name" value="Metalloproteases ('zincins'), catalytic domain"/>
    <property type="match status" value="1"/>
</dbReference>
<evidence type="ECO:0000313" key="4">
    <source>
        <dbReference type="Proteomes" id="UP000246635"/>
    </source>
</evidence>
<keyword evidence="1" id="KW-0812">Transmembrane</keyword>
<organism evidence="3 4">
    <name type="scientific">Paenibacillus cellulosilyticus</name>
    <dbReference type="NCBI Taxonomy" id="375489"/>
    <lineage>
        <taxon>Bacteria</taxon>
        <taxon>Bacillati</taxon>
        <taxon>Bacillota</taxon>
        <taxon>Bacilli</taxon>
        <taxon>Bacillales</taxon>
        <taxon>Paenibacillaceae</taxon>
        <taxon>Paenibacillus</taxon>
    </lineage>
</organism>
<dbReference type="GO" id="GO:0008233">
    <property type="term" value="F:peptidase activity"/>
    <property type="evidence" value="ECO:0007669"/>
    <property type="project" value="UniProtKB-KW"/>
</dbReference>
<sequence>MNAPAKLRWIYALAIFFIVMVGVQLAIYTNHSIHSNSAQCLLVAYIELGLLAGYTIVRVIWRVSAQAYLSYKWGKHFRFIRHEKLTKRLRYKYRDLGVPMLVVRDDAFVAMAIGMRKPTIVISDTVMDMFSEEELKAIILHEWHHCRNRDNAKLFFTKLLTESFGYLPIMRPIYRYYHTWMELLADRFAIERMGTELPLASVLLRLSKLGNRRQHAAAVHFASATMQYRIAQVLEPDQAVKVKVAIVRPMLISLSLLTLLMISGDS</sequence>
<gene>
    <name evidence="3" type="ORF">DFQ01_101406</name>
</gene>
<dbReference type="InterPro" id="IPR052173">
    <property type="entry name" value="Beta-lactam_resp_regulator"/>
</dbReference>
<proteinExistence type="predicted"/>
<dbReference type="GO" id="GO:0006508">
    <property type="term" value="P:proteolysis"/>
    <property type="evidence" value="ECO:0007669"/>
    <property type="project" value="UniProtKB-KW"/>
</dbReference>
<feature type="transmembrane region" description="Helical" evidence="1">
    <location>
        <begin position="41"/>
        <end position="61"/>
    </location>
</feature>
<comment type="caution">
    <text evidence="3">The sequence shown here is derived from an EMBL/GenBank/DDBJ whole genome shotgun (WGS) entry which is preliminary data.</text>
</comment>
<keyword evidence="3" id="KW-0645">Protease</keyword>
<evidence type="ECO:0000256" key="1">
    <source>
        <dbReference type="SAM" id="Phobius"/>
    </source>
</evidence>
<dbReference type="OrthoDB" id="2448482at2"/>
<protein>
    <submittedName>
        <fullName evidence="3">Zn-dependent protease with chaperone function</fullName>
    </submittedName>
</protein>
<feature type="transmembrane region" description="Helical" evidence="1">
    <location>
        <begin position="9"/>
        <end position="29"/>
    </location>
</feature>
<dbReference type="Pfam" id="PF05569">
    <property type="entry name" value="Peptidase_M56"/>
    <property type="match status" value="1"/>
</dbReference>
<feature type="domain" description="Peptidase M56" evidence="2">
    <location>
        <begin position="57"/>
        <end position="218"/>
    </location>
</feature>
<dbReference type="CDD" id="cd07326">
    <property type="entry name" value="M56_BlaR1_MecR1_like"/>
    <property type="match status" value="1"/>
</dbReference>
<keyword evidence="4" id="KW-1185">Reference proteome</keyword>
<evidence type="ECO:0000259" key="2">
    <source>
        <dbReference type="Pfam" id="PF05569"/>
    </source>
</evidence>